<keyword evidence="3" id="KW-1185">Reference proteome</keyword>
<evidence type="ECO:0000259" key="1">
    <source>
        <dbReference type="Pfam" id="PF13601"/>
    </source>
</evidence>
<proteinExistence type="predicted"/>
<dbReference type="OrthoDB" id="9800369at2"/>
<dbReference type="KEGG" id="fln:FLA_0822"/>
<dbReference type="STRING" id="477680.SAMN05421788_11858"/>
<name>A0A173MB74_9BACT</name>
<dbReference type="EMBL" id="FTOR01000018">
    <property type="protein sequence ID" value="SIT34708.1"/>
    <property type="molecule type" value="Genomic_DNA"/>
</dbReference>
<dbReference type="InterPro" id="IPR036390">
    <property type="entry name" value="WH_DNA-bd_sf"/>
</dbReference>
<gene>
    <name evidence="2" type="ORF">SAMN05421788_11858</name>
</gene>
<accession>A0A173MB74</accession>
<dbReference type="CDD" id="cd00090">
    <property type="entry name" value="HTH_ARSR"/>
    <property type="match status" value="1"/>
</dbReference>
<evidence type="ECO:0000313" key="2">
    <source>
        <dbReference type="EMBL" id="SIT34708.1"/>
    </source>
</evidence>
<dbReference type="InterPro" id="IPR011991">
    <property type="entry name" value="ArsR-like_HTH"/>
</dbReference>
<dbReference type="SUPFAM" id="SSF46785">
    <property type="entry name" value="Winged helix' DNA-binding domain"/>
    <property type="match status" value="1"/>
</dbReference>
<evidence type="ECO:0000313" key="3">
    <source>
        <dbReference type="Proteomes" id="UP000186917"/>
    </source>
</evidence>
<dbReference type="PANTHER" id="PTHR37318">
    <property type="entry name" value="BSL7504 PROTEIN"/>
    <property type="match status" value="1"/>
</dbReference>
<dbReference type="AlphaFoldDB" id="A0A173MB74"/>
<dbReference type="InterPro" id="IPR027395">
    <property type="entry name" value="WH_DNA-bd_dom"/>
</dbReference>
<sequence length="114" mass="12781">MNNPIAHLNKVFDSRVRFGIMSTLLMSDEINFNELKELMAVTDGNLASHIRTLEDCGYLEVKKGFTGKKPHTTYVVTVAGEQALKVHLDALEKVIRSVGGFFLFLYFVSKSTLL</sequence>
<dbReference type="Pfam" id="PF13601">
    <property type="entry name" value="HTH_34"/>
    <property type="match status" value="1"/>
</dbReference>
<protein>
    <submittedName>
        <fullName evidence="2">Transcriptional regulator</fullName>
    </submittedName>
</protein>
<organism evidence="2 3">
    <name type="scientific">Filimonas lacunae</name>
    <dbReference type="NCBI Taxonomy" id="477680"/>
    <lineage>
        <taxon>Bacteria</taxon>
        <taxon>Pseudomonadati</taxon>
        <taxon>Bacteroidota</taxon>
        <taxon>Chitinophagia</taxon>
        <taxon>Chitinophagales</taxon>
        <taxon>Chitinophagaceae</taxon>
        <taxon>Filimonas</taxon>
    </lineage>
</organism>
<feature type="domain" description="Winged helix DNA-binding" evidence="1">
    <location>
        <begin position="16"/>
        <end position="95"/>
    </location>
</feature>
<dbReference type="Gene3D" id="1.10.10.10">
    <property type="entry name" value="Winged helix-like DNA-binding domain superfamily/Winged helix DNA-binding domain"/>
    <property type="match status" value="1"/>
</dbReference>
<dbReference type="InterPro" id="IPR036388">
    <property type="entry name" value="WH-like_DNA-bd_sf"/>
</dbReference>
<dbReference type="GO" id="GO:0006355">
    <property type="term" value="P:regulation of DNA-templated transcription"/>
    <property type="evidence" value="ECO:0007669"/>
    <property type="project" value="UniProtKB-ARBA"/>
</dbReference>
<dbReference type="PANTHER" id="PTHR37318:SF1">
    <property type="entry name" value="BSL7504 PROTEIN"/>
    <property type="match status" value="1"/>
</dbReference>
<dbReference type="Proteomes" id="UP000186917">
    <property type="component" value="Unassembled WGS sequence"/>
</dbReference>
<dbReference type="RefSeq" id="WP_076382927.1">
    <property type="nucleotide sequence ID" value="NZ_AP017422.1"/>
</dbReference>
<reference evidence="3" key="1">
    <citation type="submission" date="2017-01" db="EMBL/GenBank/DDBJ databases">
        <authorList>
            <person name="Varghese N."/>
            <person name="Submissions S."/>
        </authorList>
    </citation>
    <scope>NUCLEOTIDE SEQUENCE [LARGE SCALE GENOMIC DNA]</scope>
    <source>
        <strain evidence="3">DSM 21054</strain>
    </source>
</reference>